<keyword evidence="2" id="KW-1185">Reference proteome</keyword>
<proteinExistence type="predicted"/>
<accession>A0AAE0KGX6</accession>
<reference evidence="1" key="2">
    <citation type="submission" date="2023-06" db="EMBL/GenBank/DDBJ databases">
        <authorList>
            <consortium name="Lawrence Berkeley National Laboratory"/>
            <person name="Haridas S."/>
            <person name="Hensen N."/>
            <person name="Bonometti L."/>
            <person name="Westerberg I."/>
            <person name="Brannstrom I.O."/>
            <person name="Guillou S."/>
            <person name="Cros-Aarteil S."/>
            <person name="Calhoun S."/>
            <person name="Kuo A."/>
            <person name="Mondo S."/>
            <person name="Pangilinan J."/>
            <person name="Riley R."/>
            <person name="Labutti K."/>
            <person name="Andreopoulos B."/>
            <person name="Lipzen A."/>
            <person name="Chen C."/>
            <person name="Yanf M."/>
            <person name="Daum C."/>
            <person name="Ng V."/>
            <person name="Clum A."/>
            <person name="Steindorff A."/>
            <person name="Ohm R."/>
            <person name="Martin F."/>
            <person name="Silar P."/>
            <person name="Natvig D."/>
            <person name="Lalanne C."/>
            <person name="Gautier V."/>
            <person name="Ament-Velasquez S.L."/>
            <person name="Kruys A."/>
            <person name="Hutchinson M.I."/>
            <person name="Powell A.J."/>
            <person name="Barry K."/>
            <person name="Miller A.N."/>
            <person name="Grigoriev I.V."/>
            <person name="Debuchy R."/>
            <person name="Gladieux P."/>
            <person name="Thoren M.H."/>
            <person name="Johannesson H."/>
        </authorList>
    </citation>
    <scope>NUCLEOTIDE SEQUENCE</scope>
    <source>
        <strain evidence="1">CBS 958.72</strain>
    </source>
</reference>
<organism evidence="1 2">
    <name type="scientific">Lasiosphaeria ovina</name>
    <dbReference type="NCBI Taxonomy" id="92902"/>
    <lineage>
        <taxon>Eukaryota</taxon>
        <taxon>Fungi</taxon>
        <taxon>Dikarya</taxon>
        <taxon>Ascomycota</taxon>
        <taxon>Pezizomycotina</taxon>
        <taxon>Sordariomycetes</taxon>
        <taxon>Sordariomycetidae</taxon>
        <taxon>Sordariales</taxon>
        <taxon>Lasiosphaeriaceae</taxon>
        <taxon>Lasiosphaeria</taxon>
    </lineage>
</organism>
<comment type="caution">
    <text evidence="1">The sequence shown here is derived from an EMBL/GenBank/DDBJ whole genome shotgun (WGS) entry which is preliminary data.</text>
</comment>
<dbReference type="AlphaFoldDB" id="A0AAE0KGX6"/>
<dbReference type="Proteomes" id="UP001287356">
    <property type="component" value="Unassembled WGS sequence"/>
</dbReference>
<name>A0AAE0KGX6_9PEZI</name>
<evidence type="ECO:0000313" key="2">
    <source>
        <dbReference type="Proteomes" id="UP001287356"/>
    </source>
</evidence>
<gene>
    <name evidence="1" type="ORF">B0T24DRAFT_617004</name>
</gene>
<protein>
    <submittedName>
        <fullName evidence="1">Uncharacterized protein</fullName>
    </submittedName>
</protein>
<dbReference type="EMBL" id="JAULSN010000003">
    <property type="protein sequence ID" value="KAK3375766.1"/>
    <property type="molecule type" value="Genomic_DNA"/>
</dbReference>
<reference evidence="1" key="1">
    <citation type="journal article" date="2023" name="Mol. Phylogenet. Evol.">
        <title>Genome-scale phylogeny and comparative genomics of the fungal order Sordariales.</title>
        <authorList>
            <person name="Hensen N."/>
            <person name="Bonometti L."/>
            <person name="Westerberg I."/>
            <person name="Brannstrom I.O."/>
            <person name="Guillou S."/>
            <person name="Cros-Aarteil S."/>
            <person name="Calhoun S."/>
            <person name="Haridas S."/>
            <person name="Kuo A."/>
            <person name="Mondo S."/>
            <person name="Pangilinan J."/>
            <person name="Riley R."/>
            <person name="LaButti K."/>
            <person name="Andreopoulos B."/>
            <person name="Lipzen A."/>
            <person name="Chen C."/>
            <person name="Yan M."/>
            <person name="Daum C."/>
            <person name="Ng V."/>
            <person name="Clum A."/>
            <person name="Steindorff A."/>
            <person name="Ohm R.A."/>
            <person name="Martin F."/>
            <person name="Silar P."/>
            <person name="Natvig D.O."/>
            <person name="Lalanne C."/>
            <person name="Gautier V."/>
            <person name="Ament-Velasquez S.L."/>
            <person name="Kruys A."/>
            <person name="Hutchinson M.I."/>
            <person name="Powell A.J."/>
            <person name="Barry K."/>
            <person name="Miller A.N."/>
            <person name="Grigoriev I.V."/>
            <person name="Debuchy R."/>
            <person name="Gladieux P."/>
            <person name="Hiltunen Thoren M."/>
            <person name="Johannesson H."/>
        </authorList>
    </citation>
    <scope>NUCLEOTIDE SEQUENCE</scope>
    <source>
        <strain evidence="1">CBS 958.72</strain>
    </source>
</reference>
<sequence>MASSISRQQARDRSPGLPRTLYTADVRFIFELLQNADDNQFFSAKADDEAPYLSFAFYETASSSIATKMFSPRPTCGPFALVLLAGVN</sequence>
<evidence type="ECO:0000313" key="1">
    <source>
        <dbReference type="EMBL" id="KAK3375766.1"/>
    </source>
</evidence>